<protein>
    <submittedName>
        <fullName evidence="2">YdbH domain-containing protein</fullName>
    </submittedName>
</protein>
<dbReference type="Pfam" id="PF11739">
    <property type="entry name" value="YdbH-like"/>
    <property type="match status" value="2"/>
</dbReference>
<evidence type="ECO:0000313" key="3">
    <source>
        <dbReference type="Proteomes" id="UP001595798"/>
    </source>
</evidence>
<name>A0ABV8QBW7_9GAMM</name>
<keyword evidence="3" id="KW-1185">Reference proteome</keyword>
<proteinExistence type="predicted"/>
<accession>A0ABV8QBW7</accession>
<evidence type="ECO:0000256" key="1">
    <source>
        <dbReference type="SAM" id="MobiDB-lite"/>
    </source>
</evidence>
<dbReference type="InterPro" id="IPR021730">
    <property type="entry name" value="YdbH"/>
</dbReference>
<dbReference type="RefSeq" id="WP_379885083.1">
    <property type="nucleotide sequence ID" value="NZ_JBHSDI010000001.1"/>
</dbReference>
<gene>
    <name evidence="2" type="ORF">ACFOZ5_02130</name>
</gene>
<dbReference type="EMBL" id="JBHSDI010000001">
    <property type="protein sequence ID" value="MFC4257825.1"/>
    <property type="molecule type" value="Genomic_DNA"/>
</dbReference>
<reference evidence="3" key="1">
    <citation type="journal article" date="2019" name="Int. J. Syst. Evol. Microbiol.">
        <title>The Global Catalogue of Microorganisms (GCM) 10K type strain sequencing project: providing services to taxonomists for standard genome sequencing and annotation.</title>
        <authorList>
            <consortium name="The Broad Institute Genomics Platform"/>
            <consortium name="The Broad Institute Genome Sequencing Center for Infectious Disease"/>
            <person name="Wu L."/>
            <person name="Ma J."/>
        </authorList>
    </citation>
    <scope>NUCLEOTIDE SEQUENCE [LARGE SCALE GENOMIC DNA]</scope>
    <source>
        <strain evidence="3">CECT 7297</strain>
    </source>
</reference>
<sequence length="735" mass="79360">MAIRRSLRVLLILLLLIAGALWGGWAVVQARLAEFGIEQVRFSGPDLGWNRVSFRSVSLRWTGDGRSLSVETDNPRLTLDWFDWQLDQLVAGQTRVTHTASIHGAPSSPPPPSGDGNAFELTLPETMPFWLPRHLEIETLQASFPCQGVQCRFQGHLRFDRQAESATARVDATLTREQNTLAIQGNVRLGSGADSQSVTDGELQVSGIRPWLPPSLAADIRRLVPATATVTFSPGEEAAPGQWPIRVELTTEGGAQPAFRGRVILHTGDPWRLDIGQGRLTASLHQWRQSGWLLETLRADLPLSGTVSAAQVRLKLSPEAVISVRHMDALESEQLMWLDQVALSPGGAIVRYNDGQLQVNGPVALSAGEVRYPGLVTQAWQAEADVRWQQSLTAQGELTNAAGASLPFRVGLQPAGELDARLSMQLSPDNEANHLADTVVAWPETLTLESGQVNAEATVRWRPDGQPEIAADVVFESASGLYETMAWQTLSGAVQGHWRDGELVLSTDTLELAQLNPGVPIGPIRIGAGYRAETDAPAQGTLHLDNASAGFAEGTLSVAGDTVWNMSEASWRVPVEVRGVQLSALMNLYPTEGLAGKGTLEGQLPVIIGPGGVRIEDGRIAALPPGGRLQLPADKLGGMAQSNQAMALVAKAMEDFHYRLLESGIHYAEDGTLLLDLTMRGSSPGVDSDRPVVLNINLEEDIPALLTSLQLSGRVNEAITERVRERLQQDDVDTQ</sequence>
<organism evidence="2 3">
    <name type="scientific">Marinobacter lacisalsi</name>
    <dbReference type="NCBI Taxonomy" id="475979"/>
    <lineage>
        <taxon>Bacteria</taxon>
        <taxon>Pseudomonadati</taxon>
        <taxon>Pseudomonadota</taxon>
        <taxon>Gammaproteobacteria</taxon>
        <taxon>Pseudomonadales</taxon>
        <taxon>Marinobacteraceae</taxon>
        <taxon>Marinobacter</taxon>
    </lineage>
</organism>
<dbReference type="Proteomes" id="UP001595798">
    <property type="component" value="Unassembled WGS sequence"/>
</dbReference>
<evidence type="ECO:0000313" key="2">
    <source>
        <dbReference type="EMBL" id="MFC4257825.1"/>
    </source>
</evidence>
<feature type="region of interest" description="Disordered" evidence="1">
    <location>
        <begin position="98"/>
        <end position="117"/>
    </location>
</feature>
<comment type="caution">
    <text evidence="2">The sequence shown here is derived from an EMBL/GenBank/DDBJ whole genome shotgun (WGS) entry which is preliminary data.</text>
</comment>